<feature type="domain" description="PapC N-terminal" evidence="12">
    <location>
        <begin position="53"/>
        <end position="192"/>
    </location>
</feature>
<evidence type="ECO:0000256" key="4">
    <source>
        <dbReference type="ARBA" id="ARBA00022452"/>
    </source>
</evidence>
<comment type="subcellular location">
    <subcellularLocation>
        <location evidence="1">Cell outer membrane</location>
        <topology evidence="1">Multi-pass membrane protein</topology>
    </subcellularLocation>
</comment>
<feature type="domain" description="PapC-like C-terminal" evidence="11">
    <location>
        <begin position="777"/>
        <end position="841"/>
    </location>
</feature>
<dbReference type="InterPro" id="IPR025885">
    <property type="entry name" value="PapC_N"/>
</dbReference>
<dbReference type="Pfam" id="PF13953">
    <property type="entry name" value="PapC_C"/>
    <property type="match status" value="1"/>
</dbReference>
<dbReference type="PANTHER" id="PTHR30451">
    <property type="entry name" value="OUTER MEMBRANE USHER PROTEIN"/>
    <property type="match status" value="1"/>
</dbReference>
<comment type="caution">
    <text evidence="13">The sequence shown here is derived from an EMBL/GenBank/DDBJ whole genome shotgun (WGS) entry which is preliminary data.</text>
</comment>
<gene>
    <name evidence="13" type="ORF">HGT73_09515</name>
</gene>
<comment type="similarity">
    <text evidence="2">Belongs to the fimbrial export usher family.</text>
</comment>
<dbReference type="InterPro" id="IPR025949">
    <property type="entry name" value="PapC-like_C"/>
</dbReference>
<evidence type="ECO:0000313" key="13">
    <source>
        <dbReference type="EMBL" id="MBT0727619.1"/>
    </source>
</evidence>
<keyword evidence="3" id="KW-0813">Transport</keyword>
<accession>A0ABS5T5K0</accession>
<dbReference type="Gene3D" id="3.10.20.410">
    <property type="match status" value="1"/>
</dbReference>
<dbReference type="RefSeq" id="WP_214214142.1">
    <property type="nucleotide sequence ID" value="NZ_JABBFO010000008.1"/>
</dbReference>
<evidence type="ECO:0000256" key="3">
    <source>
        <dbReference type="ARBA" id="ARBA00022448"/>
    </source>
</evidence>
<name>A0ABS5T5K0_9GAMM</name>
<keyword evidence="8" id="KW-0998">Cell outer membrane</keyword>
<evidence type="ECO:0000256" key="8">
    <source>
        <dbReference type="ARBA" id="ARBA00023237"/>
    </source>
</evidence>
<dbReference type="Proteomes" id="UP000786875">
    <property type="component" value="Unassembled WGS sequence"/>
</dbReference>
<dbReference type="InterPro" id="IPR000015">
    <property type="entry name" value="Fimb_usher"/>
</dbReference>
<protein>
    <submittedName>
        <fullName evidence="13">Fimbrial biogenesis outer membrane usher protein</fullName>
    </submittedName>
</protein>
<dbReference type="InterPro" id="IPR037224">
    <property type="entry name" value="PapC_N_sf"/>
</dbReference>
<evidence type="ECO:0000313" key="14">
    <source>
        <dbReference type="Proteomes" id="UP000786875"/>
    </source>
</evidence>
<organism evidence="13 14">
    <name type="scientific">Rosenbergiella australiborealis</name>
    <dbReference type="NCBI Taxonomy" id="1544696"/>
    <lineage>
        <taxon>Bacteria</taxon>
        <taxon>Pseudomonadati</taxon>
        <taxon>Pseudomonadota</taxon>
        <taxon>Gammaproteobacteria</taxon>
        <taxon>Enterobacterales</taxon>
        <taxon>Erwiniaceae</taxon>
        <taxon>Rosenbergiella</taxon>
    </lineage>
</organism>
<dbReference type="PANTHER" id="PTHR30451:SF20">
    <property type="entry name" value="FIMBRIAE USHER"/>
    <property type="match status" value="1"/>
</dbReference>
<keyword evidence="10" id="KW-1133">Transmembrane helix</keyword>
<evidence type="ECO:0000256" key="2">
    <source>
        <dbReference type="ARBA" id="ARBA00008064"/>
    </source>
</evidence>
<reference evidence="13 14" key="1">
    <citation type="submission" date="2020-04" db="EMBL/GenBank/DDBJ databases">
        <title>Genome sequencing of Rosenbergiella species.</title>
        <authorList>
            <person name="Alvarez-Perez S."/>
            <person name="Lievens B."/>
        </authorList>
    </citation>
    <scope>NUCLEOTIDE SEQUENCE [LARGE SCALE GENOMIC DNA]</scope>
    <source>
        <strain evidence="13 14">CdVSA20.1</strain>
    </source>
</reference>
<keyword evidence="7 10" id="KW-0472">Membrane</keyword>
<dbReference type="Pfam" id="PF13954">
    <property type="entry name" value="PapC_N"/>
    <property type="match status" value="1"/>
</dbReference>
<evidence type="ECO:0000259" key="12">
    <source>
        <dbReference type="Pfam" id="PF13954"/>
    </source>
</evidence>
<evidence type="ECO:0000256" key="10">
    <source>
        <dbReference type="SAM" id="Phobius"/>
    </source>
</evidence>
<dbReference type="InterPro" id="IPR043142">
    <property type="entry name" value="PapC-like_C_sf"/>
</dbReference>
<dbReference type="Pfam" id="PF00577">
    <property type="entry name" value="Usher"/>
    <property type="match status" value="1"/>
</dbReference>
<evidence type="ECO:0000256" key="9">
    <source>
        <dbReference type="SAM" id="MobiDB-lite"/>
    </source>
</evidence>
<keyword evidence="14" id="KW-1185">Reference proteome</keyword>
<feature type="transmembrane region" description="Helical" evidence="10">
    <location>
        <begin position="14"/>
        <end position="32"/>
    </location>
</feature>
<evidence type="ECO:0000259" key="11">
    <source>
        <dbReference type="Pfam" id="PF13953"/>
    </source>
</evidence>
<dbReference type="Gene3D" id="2.60.40.2070">
    <property type="match status" value="1"/>
</dbReference>
<keyword evidence="4" id="KW-1134">Transmembrane beta strand</keyword>
<dbReference type="InterPro" id="IPR042186">
    <property type="entry name" value="FimD_plug_dom"/>
</dbReference>
<keyword evidence="6" id="KW-0732">Signal</keyword>
<evidence type="ECO:0000256" key="5">
    <source>
        <dbReference type="ARBA" id="ARBA00022692"/>
    </source>
</evidence>
<dbReference type="Gene3D" id="2.60.40.3110">
    <property type="match status" value="1"/>
</dbReference>
<evidence type="ECO:0000256" key="6">
    <source>
        <dbReference type="ARBA" id="ARBA00022729"/>
    </source>
</evidence>
<dbReference type="SUPFAM" id="SSF141729">
    <property type="entry name" value="FimD N-terminal domain-like"/>
    <property type="match status" value="1"/>
</dbReference>
<sequence>MVQILRAREIYKKLSSYSVINIIFLLILSTYFSKSFAGEKNNTPQKSDDEYVFDPSLYKGGNFDQSALKNLTKPNSILPGNYNVEVFTNQTFIGSYKISFKTKENKVEPCLTSVLIRDIGFKNMLTKLDKIQNECLFLSDFEPQATSSFSMSDFKLKIQVPESLLDIKPQGWVNPDNYDTGANVGFVNYLANYYHVSYSKQQVTNQDSIWFSLNGGINFDTWQFRQLSTLNWSKQTGVDWNTIRSYVQRPLTSIRSQFSAGQLITNGTFFSGMSYNGINLSSSDAMLPDSMRGYAPTIRGIATSNAKVTISQNGQQIYQKTVPPGSFEIHDLYPTSNSGDLQVQITEADGTIKTFTVPFSAVPDSIRPGISHYNLSLGKTRDMEKDTNFGDLTYQRGLTNSITANSGLRLANNYIASVLGGVYASQMGAIGVDTTFSHTKNPVDNTKLQGWMTHVSWSKTFSSSGTTLSLAGYRYSTSGYRDLSNILGLRDRAFNESNWLTNTTSQRSRFDVTMNQSMGNYGNVFLTAATQDYRNGRTRDTQLQFGYSQSFSHGISMNLSVARQRTGTYTTTNTRGVMETTTSISVSFPLFTGNPRSANLSNTYTHSNSSGDQYQMSASGSLDEQQSTSYSLSAIRDQGYNNTTFSSSLQERLPKVNLGINSSVGRDYWQASGNAQGSVAIHSGGTTFGPYLGDTFGLVEAKGAEGASLFNAPLTRIDSNGYALIPSMTPYRYNNISIDPQGMNGNTEVLDSQKRIAPVAGAIVKVKFRTRTGTAVLIKAVTAEGMAIPMGAQVYNDKNEAVGITGQGGQIYARAEKSTGVFRVSWGDKSEECLLKYSLTENQLRQKLVNLTSKCVN</sequence>
<evidence type="ECO:0000256" key="7">
    <source>
        <dbReference type="ARBA" id="ARBA00023136"/>
    </source>
</evidence>
<proteinExistence type="inferred from homology"/>
<evidence type="ECO:0000256" key="1">
    <source>
        <dbReference type="ARBA" id="ARBA00004571"/>
    </source>
</evidence>
<dbReference type="Gene3D" id="2.60.40.2610">
    <property type="entry name" value="Outer membrane usher protein FimD, plug domain"/>
    <property type="match status" value="1"/>
</dbReference>
<keyword evidence="5 10" id="KW-0812">Transmembrane</keyword>
<feature type="region of interest" description="Disordered" evidence="9">
    <location>
        <begin position="599"/>
        <end position="622"/>
    </location>
</feature>
<dbReference type="EMBL" id="JABBFO010000008">
    <property type="protein sequence ID" value="MBT0727619.1"/>
    <property type="molecule type" value="Genomic_DNA"/>
</dbReference>